<sequence length="244" mass="26810">MTGWSKYISLMIELKNVTKRYGSLVAVDDVSFSVKQGEYFALLGPNGAGKTTIVKMLLDFIKPTSGSLSVNGVSSTNAASRVAIGYLAENYHIPPYLSGWHYLQRCAELLSIKRSDAQEQCRRIVERIGMQGREHTKAGTYSKGMIQRFGLGAALVGNPKLLILDEPTAGLDPIGIREIRQLLESLKSQGMTIFLNSHLLSEVEKICDNAAIISRGKLLVKDKISSLVKEGDSLEDVFVRYVKG</sequence>
<dbReference type="PANTHER" id="PTHR42939">
    <property type="entry name" value="ABC TRANSPORTER ATP-BINDING PROTEIN ALBC-RELATED"/>
    <property type="match status" value="1"/>
</dbReference>
<feature type="domain" description="ABC transporter" evidence="4">
    <location>
        <begin position="12"/>
        <end position="240"/>
    </location>
</feature>
<keyword evidence="1" id="KW-0813">Transport</keyword>
<evidence type="ECO:0000256" key="1">
    <source>
        <dbReference type="ARBA" id="ARBA00022448"/>
    </source>
</evidence>
<dbReference type="CDD" id="cd03230">
    <property type="entry name" value="ABC_DR_subfamily_A"/>
    <property type="match status" value="1"/>
</dbReference>
<dbReference type="SUPFAM" id="SSF52540">
    <property type="entry name" value="P-loop containing nucleoside triphosphate hydrolases"/>
    <property type="match status" value="1"/>
</dbReference>
<proteinExistence type="predicted"/>
<dbReference type="PROSITE" id="PS50893">
    <property type="entry name" value="ABC_TRANSPORTER_2"/>
    <property type="match status" value="1"/>
</dbReference>
<dbReference type="EMBL" id="LNQE01000842">
    <property type="protein sequence ID" value="KUG24605.1"/>
    <property type="molecule type" value="Genomic_DNA"/>
</dbReference>
<evidence type="ECO:0000256" key="3">
    <source>
        <dbReference type="ARBA" id="ARBA00022840"/>
    </source>
</evidence>
<dbReference type="PROSITE" id="PS00211">
    <property type="entry name" value="ABC_TRANSPORTER_1"/>
    <property type="match status" value="1"/>
</dbReference>
<gene>
    <name evidence="5" type="ORF">ASZ90_005599</name>
</gene>
<dbReference type="GO" id="GO:0005524">
    <property type="term" value="F:ATP binding"/>
    <property type="evidence" value="ECO:0007669"/>
    <property type="project" value="UniProtKB-KW"/>
</dbReference>
<dbReference type="AlphaFoldDB" id="A0A0W8FUM0"/>
<dbReference type="GO" id="GO:0016887">
    <property type="term" value="F:ATP hydrolysis activity"/>
    <property type="evidence" value="ECO:0007669"/>
    <property type="project" value="InterPro"/>
</dbReference>
<dbReference type="InterPro" id="IPR003593">
    <property type="entry name" value="AAA+_ATPase"/>
</dbReference>
<reference evidence="5" key="1">
    <citation type="journal article" date="2015" name="Proc. Natl. Acad. Sci. U.S.A.">
        <title>Networks of energetic and metabolic interactions define dynamics in microbial communities.</title>
        <authorList>
            <person name="Embree M."/>
            <person name="Liu J.K."/>
            <person name="Al-Bassam M.M."/>
            <person name="Zengler K."/>
        </authorList>
    </citation>
    <scope>NUCLEOTIDE SEQUENCE</scope>
</reference>
<dbReference type="InterPro" id="IPR003439">
    <property type="entry name" value="ABC_transporter-like_ATP-bd"/>
</dbReference>
<comment type="caution">
    <text evidence="5">The sequence shown here is derived from an EMBL/GenBank/DDBJ whole genome shotgun (WGS) entry which is preliminary data.</text>
</comment>
<keyword evidence="2" id="KW-0547">Nucleotide-binding</keyword>
<protein>
    <submittedName>
        <fullName evidence="5">Abc transporter, atp-binding protein</fullName>
    </submittedName>
</protein>
<dbReference type="InterPro" id="IPR027417">
    <property type="entry name" value="P-loop_NTPase"/>
</dbReference>
<keyword evidence="3 5" id="KW-0067">ATP-binding</keyword>
<dbReference type="Gene3D" id="3.40.50.300">
    <property type="entry name" value="P-loop containing nucleotide triphosphate hydrolases"/>
    <property type="match status" value="1"/>
</dbReference>
<evidence type="ECO:0000313" key="5">
    <source>
        <dbReference type="EMBL" id="KUG24605.1"/>
    </source>
</evidence>
<dbReference type="SMART" id="SM00382">
    <property type="entry name" value="AAA"/>
    <property type="match status" value="1"/>
</dbReference>
<dbReference type="InterPro" id="IPR051782">
    <property type="entry name" value="ABC_Transporter_VariousFunc"/>
</dbReference>
<name>A0A0W8FUM0_9ZZZZ</name>
<organism evidence="5">
    <name type="scientific">hydrocarbon metagenome</name>
    <dbReference type="NCBI Taxonomy" id="938273"/>
    <lineage>
        <taxon>unclassified sequences</taxon>
        <taxon>metagenomes</taxon>
        <taxon>ecological metagenomes</taxon>
    </lineage>
</organism>
<dbReference type="Pfam" id="PF00005">
    <property type="entry name" value="ABC_tran"/>
    <property type="match status" value="1"/>
</dbReference>
<evidence type="ECO:0000256" key="2">
    <source>
        <dbReference type="ARBA" id="ARBA00022741"/>
    </source>
</evidence>
<dbReference type="InterPro" id="IPR017871">
    <property type="entry name" value="ABC_transporter-like_CS"/>
</dbReference>
<evidence type="ECO:0000259" key="4">
    <source>
        <dbReference type="PROSITE" id="PS50893"/>
    </source>
</evidence>
<accession>A0A0W8FUM0</accession>
<dbReference type="PANTHER" id="PTHR42939:SF1">
    <property type="entry name" value="ABC TRANSPORTER ATP-BINDING PROTEIN ALBC-RELATED"/>
    <property type="match status" value="1"/>
</dbReference>